<reference evidence="6 7" key="1">
    <citation type="submission" date="2024-08" db="EMBL/GenBank/DDBJ databases">
        <authorList>
            <person name="Cucini C."/>
            <person name="Frati F."/>
        </authorList>
    </citation>
    <scope>NUCLEOTIDE SEQUENCE [LARGE SCALE GENOMIC DNA]</scope>
</reference>
<dbReference type="InterPro" id="IPR007724">
    <property type="entry name" value="Poly_GlycHdrlase"/>
</dbReference>
<feature type="domain" description="PARG helical" evidence="5">
    <location>
        <begin position="312"/>
        <end position="421"/>
    </location>
</feature>
<evidence type="ECO:0000313" key="7">
    <source>
        <dbReference type="Proteomes" id="UP001642540"/>
    </source>
</evidence>
<sequence>MSKFYKTDLETNHYETTTGSAYGWNDPRIQSNQDVDQPTPVCSNDTVESATLEDPQQKITNEESQQASILNGFGTDQNQNGSLEITQKMEADVLKIQPASQHNMNNEIGGETTYGHRTFSTTVLQTNVPQPVTNGKVLTHQEAALNDLGANINDTINASGQDLQRDMQSLNLADDRPSNPNAIRISRITQELAQKLADNVDEQVAVFFHQFNTNHDGFNGEDVTVHDDKWKNSAFLRTVFSTRNTLFNSKGSFIKWDIIKQSLLDLVRHCTKGAFPENVDILMENALSRYDADVQSKTDFMTLTHPDIKLCLPSTIPIIVQHALKLPALLATPIPFLKAHENKTIYMTKRLVASLLANAFFCTLPPEKDEMPDINFHRIFNTAARGNGKAEKLKCILNYFQQIGPPGRNPEKDDQIISFERRVIHDRKDWARSTKNLTNVNIEPIKRIEEAHGCLQVDFANKRVGGAILNEGAVMEEIMFATCPDLIISRLFTEPLKDEEVLVINGAEQYSNYEGYCGNFHYAGPTKGPKYRVENLGRICTQIVVMDALKFKQYEMETQFEQRNIDRELHKAYVGFLIPIGGLNIPIATGNWGCGVFNGDVEIKFLIQWMAASEAGRTLMIYHTIGDAMQAQEIKSIEEFLTKKNINIGELYNAMVGYQKRMSRYPSLFVYLKNEFGNK</sequence>
<evidence type="ECO:0000259" key="5">
    <source>
        <dbReference type="Pfam" id="PF20811"/>
    </source>
</evidence>
<evidence type="ECO:0000313" key="6">
    <source>
        <dbReference type="EMBL" id="CAL8135947.1"/>
    </source>
</evidence>
<evidence type="ECO:0000256" key="2">
    <source>
        <dbReference type="ARBA" id="ARBA00012255"/>
    </source>
</evidence>
<keyword evidence="7" id="KW-1185">Reference proteome</keyword>
<accession>A0ABP1RUS1</accession>
<name>A0ABP1RUS1_9HEXA</name>
<dbReference type="InterPro" id="IPR046372">
    <property type="entry name" value="PARG_cat_C"/>
</dbReference>
<comment type="caution">
    <text evidence="6">The sequence shown here is derived from an EMBL/GenBank/DDBJ whole genome shotgun (WGS) entry which is preliminary data.</text>
</comment>
<dbReference type="PANTHER" id="PTHR12837:SF0">
    <property type="entry name" value="POLY(ADP-RIBOSE) GLYCOHYDROLASE"/>
    <property type="match status" value="1"/>
</dbReference>
<organism evidence="6 7">
    <name type="scientific">Orchesella dallaii</name>
    <dbReference type="NCBI Taxonomy" id="48710"/>
    <lineage>
        <taxon>Eukaryota</taxon>
        <taxon>Metazoa</taxon>
        <taxon>Ecdysozoa</taxon>
        <taxon>Arthropoda</taxon>
        <taxon>Hexapoda</taxon>
        <taxon>Collembola</taxon>
        <taxon>Entomobryomorpha</taxon>
        <taxon>Entomobryoidea</taxon>
        <taxon>Orchesellidae</taxon>
        <taxon>Orchesellinae</taxon>
        <taxon>Orchesella</taxon>
    </lineage>
</organism>
<dbReference type="Pfam" id="PF05028">
    <property type="entry name" value="PARG_cat_C"/>
    <property type="match status" value="1"/>
</dbReference>
<dbReference type="EC" id="3.2.1.143" evidence="2"/>
<dbReference type="InterPro" id="IPR048362">
    <property type="entry name" value="PARG_helical"/>
</dbReference>
<proteinExistence type="inferred from homology"/>
<evidence type="ECO:0000259" key="4">
    <source>
        <dbReference type="Pfam" id="PF05028"/>
    </source>
</evidence>
<keyword evidence="3" id="KW-0378">Hydrolase</keyword>
<dbReference type="Proteomes" id="UP001642540">
    <property type="component" value="Unassembled WGS sequence"/>
</dbReference>
<dbReference type="EMBL" id="CAXLJM020000109">
    <property type="protein sequence ID" value="CAL8135947.1"/>
    <property type="molecule type" value="Genomic_DNA"/>
</dbReference>
<dbReference type="Pfam" id="PF20811">
    <property type="entry name" value="PARG_cat_N"/>
    <property type="match status" value="1"/>
</dbReference>
<feature type="domain" description="PARG catalytic Macro" evidence="4">
    <location>
        <begin position="428"/>
        <end position="629"/>
    </location>
</feature>
<protein>
    <recommendedName>
        <fullName evidence="2">poly(ADP-ribose) glycohydrolase</fullName>
        <ecNumber evidence="2">3.2.1.143</ecNumber>
    </recommendedName>
</protein>
<comment type="similarity">
    <text evidence="1">Belongs to the poly(ADP-ribose) glycohydrolase family.</text>
</comment>
<dbReference type="PANTHER" id="PTHR12837">
    <property type="entry name" value="POLY ADP-RIBOSE GLYCOHYDROLASE"/>
    <property type="match status" value="1"/>
</dbReference>
<gene>
    <name evidence="6" type="ORF">ODALV1_LOCUS26217</name>
</gene>
<evidence type="ECO:0000256" key="3">
    <source>
        <dbReference type="ARBA" id="ARBA00022801"/>
    </source>
</evidence>
<evidence type="ECO:0000256" key="1">
    <source>
        <dbReference type="ARBA" id="ARBA00009545"/>
    </source>
</evidence>